<reference evidence="2 5" key="2">
    <citation type="submission" date="2020-08" db="EMBL/GenBank/DDBJ databases">
        <title>Sequencing the genomes of 1000 actinobacteria strains.</title>
        <authorList>
            <person name="Klenk H.-P."/>
        </authorList>
    </citation>
    <scope>NUCLEOTIDE SEQUENCE [LARGE SCALE GENOMIC DNA]</scope>
    <source>
        <strain evidence="2 5">DSM 16678</strain>
    </source>
</reference>
<dbReference type="EMBL" id="QKNV01000158">
    <property type="protein sequence ID" value="PZA20648.1"/>
    <property type="molecule type" value="Genomic_DNA"/>
</dbReference>
<evidence type="ECO:0000313" key="4">
    <source>
        <dbReference type="Proteomes" id="UP000247602"/>
    </source>
</evidence>
<sequence>MASLFNKVVQFANSPKGKQAIRQATDKAQQLAKDPKTRAKIDDVRRRVQGGRGGNGTGTGTGGAGGLH</sequence>
<dbReference type="OrthoDB" id="4287546at2"/>
<dbReference type="RefSeq" id="WP_110552915.1">
    <property type="nucleotide sequence ID" value="NZ_JACIBU010000002.1"/>
</dbReference>
<accession>A0A323VLN4</accession>
<dbReference type="Proteomes" id="UP000580718">
    <property type="component" value="Unassembled WGS sequence"/>
</dbReference>
<keyword evidence="4" id="KW-1185">Reference proteome</keyword>
<protein>
    <submittedName>
        <fullName evidence="2">Uncharacterized membrane-anchored protein YjiN (DUF445 family)</fullName>
    </submittedName>
</protein>
<comment type="caution">
    <text evidence="3">The sequence shown here is derived from an EMBL/GenBank/DDBJ whole genome shotgun (WGS) entry which is preliminary data.</text>
</comment>
<dbReference type="EMBL" id="JACIBU010000002">
    <property type="protein sequence ID" value="MBB3678607.1"/>
    <property type="molecule type" value="Genomic_DNA"/>
</dbReference>
<reference evidence="3 4" key="1">
    <citation type="submission" date="2018-06" db="EMBL/GenBank/DDBJ databases">
        <title>Draft genome sequence of Modestobacter versicolor CP153-2.</title>
        <authorList>
            <person name="Gundlapally S.R."/>
        </authorList>
    </citation>
    <scope>NUCLEOTIDE SEQUENCE [LARGE SCALE GENOMIC DNA]</scope>
    <source>
        <strain evidence="3 4">CP153-2</strain>
    </source>
</reference>
<dbReference type="Proteomes" id="UP000247602">
    <property type="component" value="Unassembled WGS sequence"/>
</dbReference>
<organism evidence="3 4">
    <name type="scientific">Modestobacter versicolor</name>
    <dbReference type="NCBI Taxonomy" id="429133"/>
    <lineage>
        <taxon>Bacteria</taxon>
        <taxon>Bacillati</taxon>
        <taxon>Actinomycetota</taxon>
        <taxon>Actinomycetes</taxon>
        <taxon>Geodermatophilales</taxon>
        <taxon>Geodermatophilaceae</taxon>
        <taxon>Modestobacter</taxon>
    </lineage>
</organism>
<evidence type="ECO:0000256" key="1">
    <source>
        <dbReference type="SAM" id="MobiDB-lite"/>
    </source>
</evidence>
<feature type="compositionally biased region" description="Gly residues" evidence="1">
    <location>
        <begin position="50"/>
        <end position="68"/>
    </location>
</feature>
<evidence type="ECO:0000313" key="5">
    <source>
        <dbReference type="Proteomes" id="UP000580718"/>
    </source>
</evidence>
<proteinExistence type="predicted"/>
<evidence type="ECO:0000313" key="3">
    <source>
        <dbReference type="EMBL" id="PZA20648.1"/>
    </source>
</evidence>
<gene>
    <name evidence="3" type="ORF">DMO24_14375</name>
    <name evidence="2" type="ORF">FHX36_004396</name>
</gene>
<evidence type="ECO:0000313" key="2">
    <source>
        <dbReference type="EMBL" id="MBB3678607.1"/>
    </source>
</evidence>
<name>A0A323VLN4_9ACTN</name>
<dbReference type="AlphaFoldDB" id="A0A323VLN4"/>
<feature type="compositionally biased region" description="Basic and acidic residues" evidence="1">
    <location>
        <begin position="33"/>
        <end position="46"/>
    </location>
</feature>
<feature type="region of interest" description="Disordered" evidence="1">
    <location>
        <begin position="15"/>
        <end position="68"/>
    </location>
</feature>